<evidence type="ECO:0000313" key="4">
    <source>
        <dbReference type="WBParaSite" id="MCU_011757-RA"/>
    </source>
</evidence>
<feature type="region of interest" description="Disordered" evidence="1">
    <location>
        <begin position="241"/>
        <end position="267"/>
    </location>
</feature>
<dbReference type="WBParaSite" id="MCU_011757-RA">
    <property type="protein sequence ID" value="MCU_011757-RA"/>
    <property type="gene ID" value="MCU_011757"/>
</dbReference>
<evidence type="ECO:0000256" key="1">
    <source>
        <dbReference type="SAM" id="MobiDB-lite"/>
    </source>
</evidence>
<feature type="region of interest" description="Disordered" evidence="1">
    <location>
        <begin position="165"/>
        <end position="192"/>
    </location>
</feature>
<dbReference type="AlphaFoldDB" id="A0A0R3UA61"/>
<organism evidence="2 3">
    <name type="scientific">Mesocestoides corti</name>
    <name type="common">Flatworm</name>
    <dbReference type="NCBI Taxonomy" id="53468"/>
    <lineage>
        <taxon>Eukaryota</taxon>
        <taxon>Metazoa</taxon>
        <taxon>Spiralia</taxon>
        <taxon>Lophotrochozoa</taxon>
        <taxon>Platyhelminthes</taxon>
        <taxon>Cestoda</taxon>
        <taxon>Eucestoda</taxon>
        <taxon>Cyclophyllidea</taxon>
        <taxon>Mesocestoididae</taxon>
        <taxon>Mesocestoides</taxon>
    </lineage>
</organism>
<evidence type="ECO:0000313" key="2">
    <source>
        <dbReference type="EMBL" id="VDD77807.1"/>
    </source>
</evidence>
<feature type="compositionally biased region" description="Low complexity" evidence="1">
    <location>
        <begin position="165"/>
        <end position="183"/>
    </location>
</feature>
<feature type="compositionally biased region" description="Gly residues" evidence="1">
    <location>
        <begin position="245"/>
        <end position="255"/>
    </location>
</feature>
<accession>A0A0R3UA61</accession>
<keyword evidence="3" id="KW-1185">Reference proteome</keyword>
<gene>
    <name evidence="2" type="ORF">MCOS_LOCUS3810</name>
</gene>
<feature type="region of interest" description="Disordered" evidence="1">
    <location>
        <begin position="298"/>
        <end position="356"/>
    </location>
</feature>
<sequence length="619" mass="65354">MQEPLNFSRTTAYSATRELASRVLDSLQAANAGLGGSPHDQVFDFRASSLPRDMVVTEQSNSHLGNPWAAFQSGALLAAAAAAMSTSNVSNCPRDAQLEGFLMKAPTRTQSRLDVVGEKPSAEQLPLLNAPAVSGLLGNPCPLQPPTFRHFVTLNNRAEQELQINSRATSTTSSSSCASQQNRKNSKLVDRSRRSRVVIHQFGDAEDHFSKALRNLHVKSTAEDEMAQSASLQNRTWTVTSAFDAGGGGGGGGGSDGRRGGASSPSEAQNIADLAVEKHFEKSLATFHAKQAAAAAAAAASRETPASPNKTPLDLSLTRTRTQFYPTSPSMTSSSGGSTLPSPRGESGGPSFNPKKKWLAQYGDDEGARIRGCGKGGGWSVDDNAWGGKLITAESESEARSRSCPLLFNDFKPIKEVLLQCNNKCETTQKTSKCHGVMHSSISSLQLPIRGGLGLSRAISLHEPSLGNSMELFDEDAVGGASKSLSACESPVSSPIAGSSGFFTDSNYSLDSSTLPVISEAGYFSSTTSTTSSLKARHLATLKEGGLLTQLDHSRSTGYEPGTPLEGICPTGRSWAMRKRVASDASNLASMKRSRSVVAASSCEHDLQGQSECVTRQSD</sequence>
<reference evidence="2 3" key="1">
    <citation type="submission" date="2018-10" db="EMBL/GenBank/DDBJ databases">
        <authorList>
            <consortium name="Pathogen Informatics"/>
        </authorList>
    </citation>
    <scope>NUCLEOTIDE SEQUENCE [LARGE SCALE GENOMIC DNA]</scope>
</reference>
<proteinExistence type="predicted"/>
<feature type="compositionally biased region" description="Low complexity" evidence="1">
    <location>
        <begin position="326"/>
        <end position="345"/>
    </location>
</feature>
<name>A0A0R3UA61_MESCO</name>
<evidence type="ECO:0000313" key="3">
    <source>
        <dbReference type="Proteomes" id="UP000267029"/>
    </source>
</evidence>
<dbReference type="OrthoDB" id="6260319at2759"/>
<dbReference type="EMBL" id="UXSR01001016">
    <property type="protein sequence ID" value="VDD77807.1"/>
    <property type="molecule type" value="Genomic_DNA"/>
</dbReference>
<reference evidence="4" key="2">
    <citation type="submission" date="2019-11" db="UniProtKB">
        <authorList>
            <consortium name="WormBaseParasite"/>
        </authorList>
    </citation>
    <scope>IDENTIFICATION</scope>
</reference>
<protein>
    <submittedName>
        <fullName evidence="4">Protein kinase domain-containing protein</fullName>
    </submittedName>
</protein>
<dbReference type="Proteomes" id="UP000267029">
    <property type="component" value="Unassembled WGS sequence"/>
</dbReference>